<dbReference type="AlphaFoldDB" id="A0A2S4PMJ4"/>
<feature type="compositionally biased region" description="Polar residues" evidence="1">
    <location>
        <begin position="91"/>
        <end position="101"/>
    </location>
</feature>
<protein>
    <submittedName>
        <fullName evidence="2">Uncharacterized protein</fullName>
    </submittedName>
</protein>
<reference evidence="2 3" key="1">
    <citation type="submission" date="2017-10" db="EMBL/GenBank/DDBJ databases">
        <title>Development of genomic resources for the powdery mildew, Erysiphe pulchra.</title>
        <authorList>
            <person name="Wadl P.A."/>
            <person name="Mack B.M."/>
            <person name="Moore G."/>
            <person name="Beltz S.B."/>
        </authorList>
    </citation>
    <scope>NUCLEOTIDE SEQUENCE [LARGE SCALE GENOMIC DNA]</scope>
    <source>
        <strain evidence="2">Cflorida</strain>
    </source>
</reference>
<proteinExistence type="predicted"/>
<evidence type="ECO:0000313" key="3">
    <source>
        <dbReference type="Proteomes" id="UP000237438"/>
    </source>
</evidence>
<feature type="region of interest" description="Disordered" evidence="1">
    <location>
        <begin position="209"/>
        <end position="234"/>
    </location>
</feature>
<dbReference type="OrthoDB" id="3599268at2759"/>
<sequence length="288" mass="33347">MAPNFYRKTTQSPEKLPQSPPKTIQYPMLHQDKVVGEEIDYNDDDELGSLRKALQNALNVNRTMQNRILQLEILKNESVPDSKENHRNRDSFQSNRNAPSDSNKRRAIVPNLTSKLNDRKEVSPNLWKSGGSDNARNDYLNLVMTPNQKFWDFYTQFRIVASTAGITQDLVLRSDLRDKVLTRLRSSVVNEWPRCKNLHEYAAALQNQDADYHARRSRNDRRNENQTASSTGNRALGKSATFVIPVSRATMPKKINELDHLVEQEYDEELLKYYSDIDAHLEKRKEDT</sequence>
<organism evidence="2 3">
    <name type="scientific">Erysiphe pulchra</name>
    <dbReference type="NCBI Taxonomy" id="225359"/>
    <lineage>
        <taxon>Eukaryota</taxon>
        <taxon>Fungi</taxon>
        <taxon>Dikarya</taxon>
        <taxon>Ascomycota</taxon>
        <taxon>Pezizomycotina</taxon>
        <taxon>Leotiomycetes</taxon>
        <taxon>Erysiphales</taxon>
        <taxon>Erysiphaceae</taxon>
        <taxon>Erysiphe</taxon>
    </lineage>
</organism>
<feature type="region of interest" description="Disordered" evidence="1">
    <location>
        <begin position="79"/>
        <end position="130"/>
    </location>
</feature>
<accession>A0A2S4PMJ4</accession>
<feature type="compositionally biased region" description="Basic and acidic residues" evidence="1">
    <location>
        <begin position="79"/>
        <end position="90"/>
    </location>
</feature>
<dbReference type="Proteomes" id="UP000237438">
    <property type="component" value="Unassembled WGS sequence"/>
</dbReference>
<dbReference type="STRING" id="225359.A0A2S4PMJ4"/>
<feature type="region of interest" description="Disordered" evidence="1">
    <location>
        <begin position="1"/>
        <end position="25"/>
    </location>
</feature>
<gene>
    <name evidence="2" type="ORF">EPUL_005482</name>
</gene>
<name>A0A2S4PMJ4_9PEZI</name>
<comment type="caution">
    <text evidence="2">The sequence shown here is derived from an EMBL/GenBank/DDBJ whole genome shotgun (WGS) entry which is preliminary data.</text>
</comment>
<dbReference type="EMBL" id="PEDP01001787">
    <property type="protein sequence ID" value="POS83221.1"/>
    <property type="molecule type" value="Genomic_DNA"/>
</dbReference>
<keyword evidence="3" id="KW-1185">Reference proteome</keyword>
<evidence type="ECO:0000313" key="2">
    <source>
        <dbReference type="EMBL" id="POS83221.1"/>
    </source>
</evidence>
<evidence type="ECO:0000256" key="1">
    <source>
        <dbReference type="SAM" id="MobiDB-lite"/>
    </source>
</evidence>